<dbReference type="SUPFAM" id="SSF48334">
    <property type="entry name" value="DNA repair protein MutS, domain III"/>
    <property type="match status" value="1"/>
</dbReference>
<dbReference type="Proteomes" id="UP000728032">
    <property type="component" value="Unassembled WGS sequence"/>
</dbReference>
<keyword evidence="2" id="KW-0547">Nucleotide-binding</keyword>
<organism evidence="8">
    <name type="scientific">Oppiella nova</name>
    <dbReference type="NCBI Taxonomy" id="334625"/>
    <lineage>
        <taxon>Eukaryota</taxon>
        <taxon>Metazoa</taxon>
        <taxon>Ecdysozoa</taxon>
        <taxon>Arthropoda</taxon>
        <taxon>Chelicerata</taxon>
        <taxon>Arachnida</taxon>
        <taxon>Acari</taxon>
        <taxon>Acariformes</taxon>
        <taxon>Sarcoptiformes</taxon>
        <taxon>Oribatida</taxon>
        <taxon>Brachypylina</taxon>
        <taxon>Oppioidea</taxon>
        <taxon>Oppiidae</taxon>
        <taxon>Oppiella</taxon>
    </lineage>
</organism>
<keyword evidence="9" id="KW-1185">Reference proteome</keyword>
<dbReference type="InterPro" id="IPR036187">
    <property type="entry name" value="DNA_mismatch_repair_MutS_sf"/>
</dbReference>
<comment type="similarity">
    <text evidence="1">Belongs to the DNA mismatch repair MutS family.</text>
</comment>
<protein>
    <recommendedName>
        <fullName evidence="7">DNA mismatch repair proteins mutS family domain-containing protein</fullName>
    </recommendedName>
</protein>
<feature type="region of interest" description="Disordered" evidence="6">
    <location>
        <begin position="304"/>
        <end position="343"/>
    </location>
</feature>
<dbReference type="PANTHER" id="PTHR11361">
    <property type="entry name" value="DNA MISMATCH REPAIR PROTEIN MUTS FAMILY MEMBER"/>
    <property type="match status" value="1"/>
</dbReference>
<evidence type="ECO:0000313" key="8">
    <source>
        <dbReference type="EMBL" id="CAD7649405.1"/>
    </source>
</evidence>
<accession>A0A7R9LZA7</accession>
<dbReference type="GO" id="GO:0007131">
    <property type="term" value="P:reciprocal meiotic recombination"/>
    <property type="evidence" value="ECO:0007669"/>
    <property type="project" value="TreeGrafter"/>
</dbReference>
<feature type="region of interest" description="Disordered" evidence="6">
    <location>
        <begin position="33"/>
        <end position="74"/>
    </location>
</feature>
<dbReference type="PROSITE" id="PS00486">
    <property type="entry name" value="DNA_MISMATCH_REPAIR_2"/>
    <property type="match status" value="1"/>
</dbReference>
<feature type="compositionally biased region" description="Polar residues" evidence="6">
    <location>
        <begin position="33"/>
        <end position="53"/>
    </location>
</feature>
<dbReference type="PANTHER" id="PTHR11361:SF21">
    <property type="entry name" value="MUTS PROTEIN HOMOLOG 4"/>
    <property type="match status" value="1"/>
</dbReference>
<dbReference type="InterPro" id="IPR011184">
    <property type="entry name" value="DNA_mismatch_repair_Msh2"/>
</dbReference>
<dbReference type="InterPro" id="IPR007696">
    <property type="entry name" value="DNA_mismatch_repair_MutS_core"/>
</dbReference>
<feature type="compositionally biased region" description="Low complexity" evidence="6">
    <location>
        <begin position="54"/>
        <end position="66"/>
    </location>
</feature>
<dbReference type="GO" id="GO:0030983">
    <property type="term" value="F:mismatched DNA binding"/>
    <property type="evidence" value="ECO:0007669"/>
    <property type="project" value="InterPro"/>
</dbReference>
<dbReference type="InterPro" id="IPR007861">
    <property type="entry name" value="DNA_mismatch_repair_MutS_clamp"/>
</dbReference>
<dbReference type="Pfam" id="PF05188">
    <property type="entry name" value="MutS_II"/>
    <property type="match status" value="2"/>
</dbReference>
<dbReference type="GO" id="GO:0005634">
    <property type="term" value="C:nucleus"/>
    <property type="evidence" value="ECO:0007669"/>
    <property type="project" value="TreeGrafter"/>
</dbReference>
<dbReference type="InterPro" id="IPR000432">
    <property type="entry name" value="DNA_mismatch_repair_MutS_C"/>
</dbReference>
<dbReference type="PIRSF" id="PIRSF005813">
    <property type="entry name" value="MSH2"/>
    <property type="match status" value="1"/>
</dbReference>
<dbReference type="AlphaFoldDB" id="A0A7R9LZA7"/>
<dbReference type="Gene3D" id="3.40.50.300">
    <property type="entry name" value="P-loop containing nucleotide triphosphate hydrolases"/>
    <property type="match status" value="1"/>
</dbReference>
<dbReference type="GO" id="GO:0006298">
    <property type="term" value="P:mismatch repair"/>
    <property type="evidence" value="ECO:0007669"/>
    <property type="project" value="InterPro"/>
</dbReference>
<gene>
    <name evidence="8" type="ORF">ONB1V03_LOCUS7274</name>
</gene>
<dbReference type="FunFam" id="3.40.50.300:FF:000870">
    <property type="entry name" value="MutS protein homolog 4"/>
    <property type="match status" value="1"/>
</dbReference>
<dbReference type="SMART" id="SM00533">
    <property type="entry name" value="MUTSd"/>
    <property type="match status" value="1"/>
</dbReference>
<keyword evidence="4" id="KW-0238">DNA-binding</keyword>
<dbReference type="Gene3D" id="1.10.1420.10">
    <property type="match status" value="2"/>
</dbReference>
<evidence type="ECO:0000313" key="9">
    <source>
        <dbReference type="Proteomes" id="UP000728032"/>
    </source>
</evidence>
<evidence type="ECO:0000256" key="1">
    <source>
        <dbReference type="ARBA" id="ARBA00006271"/>
    </source>
</evidence>
<evidence type="ECO:0000256" key="5">
    <source>
        <dbReference type="ARBA" id="ARBA00023254"/>
    </source>
</evidence>
<evidence type="ECO:0000256" key="6">
    <source>
        <dbReference type="SAM" id="MobiDB-lite"/>
    </source>
</evidence>
<dbReference type="EMBL" id="CAJPVJ010003615">
    <property type="protein sequence ID" value="CAG2167777.1"/>
    <property type="molecule type" value="Genomic_DNA"/>
</dbReference>
<reference evidence="8" key="1">
    <citation type="submission" date="2020-11" db="EMBL/GenBank/DDBJ databases">
        <authorList>
            <person name="Tran Van P."/>
        </authorList>
    </citation>
    <scope>NUCLEOTIDE SEQUENCE</scope>
</reference>
<feature type="compositionally biased region" description="Low complexity" evidence="6">
    <location>
        <begin position="323"/>
        <end position="335"/>
    </location>
</feature>
<dbReference type="Gene3D" id="3.30.420.110">
    <property type="entry name" value="MutS, connector domain"/>
    <property type="match status" value="2"/>
</dbReference>
<dbReference type="GO" id="GO:0005524">
    <property type="term" value="F:ATP binding"/>
    <property type="evidence" value="ECO:0007669"/>
    <property type="project" value="UniProtKB-KW"/>
</dbReference>
<dbReference type="Pfam" id="PF05192">
    <property type="entry name" value="MutS_III"/>
    <property type="match status" value="1"/>
</dbReference>
<dbReference type="OrthoDB" id="10252754at2759"/>
<dbReference type="InterPro" id="IPR007860">
    <property type="entry name" value="DNA_mmatch_repair_MutS_con_dom"/>
</dbReference>
<keyword evidence="5" id="KW-0469">Meiosis</keyword>
<keyword evidence="3" id="KW-0067">ATP-binding</keyword>
<evidence type="ECO:0000256" key="2">
    <source>
        <dbReference type="ARBA" id="ARBA00022741"/>
    </source>
</evidence>
<evidence type="ECO:0000259" key="7">
    <source>
        <dbReference type="PROSITE" id="PS00486"/>
    </source>
</evidence>
<name>A0A7R9LZA7_9ACAR</name>
<feature type="domain" description="DNA mismatch repair proteins mutS family" evidence="7">
    <location>
        <begin position="975"/>
        <end position="991"/>
    </location>
</feature>
<evidence type="ECO:0000256" key="3">
    <source>
        <dbReference type="ARBA" id="ARBA00022840"/>
    </source>
</evidence>
<dbReference type="InterPro" id="IPR045076">
    <property type="entry name" value="MutS"/>
</dbReference>
<dbReference type="SMART" id="SM00534">
    <property type="entry name" value="MUTSac"/>
    <property type="match status" value="1"/>
</dbReference>
<dbReference type="EMBL" id="OC918440">
    <property type="protein sequence ID" value="CAD7649405.1"/>
    <property type="molecule type" value="Genomic_DNA"/>
</dbReference>
<sequence length="1212" mass="136837">MPFFGTSSSSDGVTTTYPTTSFHIMGMGFSLIPHTTTPSEGQSNGTDWRQWPQTSTSHSTPSSDRSAPMQPLIPSLTRTPIYDHKWTTTSSASNDPSMASTTVIAVTEGRGRARDVVGMAAIDLYNPVLVLSQFTDNCNYECLQTKCQAFRPLEVVVPNSLMRGDNRLLATLQQHFPQTLIKPLDRKHFNECIVFSTLEGLELIRDLCCDDYKTVEVELKNQYYCLSSCAALIKYIESCEHILYAHKSLRIVFEGSDQTILCVTISPQMMPFFGTSSSSDGVTTTYPTTSFHIMGMGFSLIPHTTTPSEGQSNGTDWRQWPQTSTSHSTPSSDRSAPMQPLIPSLTRTPIYDHKWTTTSSASNDPSMASTTVIAVTEGRGRARDVVGMAAIDLYNPVLVLSQFTDNCNYECLQTKCQAFRPLEVVVPNSLMRGDNRLLATLKQHFPQTLIKPLDRKHFNECIVFSTLEGLELIRDLCCDDYKTVEVELKNQYYCLSSCAALIKYIESCEHILYAHKSLRIVFEGSDQTMSIDPTTAQLLELIVNLNDPKSTHTLFGVLNKTKTRSGYRLLRTNLLQPSTDMTLIEKRLDMIEEMISSQTMFHSLESLLAQFTAIEVERVISHLVQTSKVESSKCAERKIECIIVIKHMLTLIEPLADTLRLCESDVFDEFIEMLTDNRFDLILCEVNEVIEESCKYTKGSLNMKLEKCHAIRKHLNSLLDIARQTYSENIDDITLIVDNYCTEYELPLKVTYTTNRGFHMQIAGKDANQMQFSIPSHFTRISYSKSSVAFTTQQIIDKNNRINSAIKEIYLMSDAIISELVVKIREHIVCLYNLSEVLSKIDLVFALAYQCSVGNYIRPQFGQYLGVKQGRHPILEKMLNTAPVANNFFMSEDKNFIVITGPNMSGKSTFLKQVALHQVMAQIGSYIPAESASFRLCDKLFSRIGNNNEIETNSSTFMVEMREMSHILHNCTDSSLIIIDELGRGTSTEEGVGLCFAISEQLIQSKALTIFATHFTELTKLQDFYLNVSNYKFGVEHLNHEINRSSYTFTHILEPGATQEVLYGIQLANMTALDKNIVGNAKLIAQQLQNLNLSFITRGRDPIKRAKYKLTSMLKMLSNDEFIPNVRSLTDLIDDYKDEVQSECEHDIQDLQNDFMVTLMVHSLLSPLSLAFPFFRQLLPRLHLFLLLNVVFCGEMSSPLFPPLLDVFLRLQ</sequence>
<dbReference type="InterPro" id="IPR036678">
    <property type="entry name" value="MutS_con_dom_sf"/>
</dbReference>
<feature type="compositionally biased region" description="Polar residues" evidence="6">
    <location>
        <begin position="304"/>
        <end position="322"/>
    </location>
</feature>
<proteinExistence type="inferred from homology"/>
<dbReference type="GO" id="GO:0140664">
    <property type="term" value="F:ATP-dependent DNA damage sensor activity"/>
    <property type="evidence" value="ECO:0007669"/>
    <property type="project" value="InterPro"/>
</dbReference>
<evidence type="ECO:0000256" key="4">
    <source>
        <dbReference type="ARBA" id="ARBA00023125"/>
    </source>
</evidence>
<dbReference type="Pfam" id="PF05190">
    <property type="entry name" value="MutS_IV"/>
    <property type="match status" value="1"/>
</dbReference>
<dbReference type="SUPFAM" id="SSF52540">
    <property type="entry name" value="P-loop containing nucleoside triphosphate hydrolases"/>
    <property type="match status" value="1"/>
</dbReference>
<dbReference type="Pfam" id="PF00488">
    <property type="entry name" value="MutS_V"/>
    <property type="match status" value="1"/>
</dbReference>
<dbReference type="InterPro" id="IPR027417">
    <property type="entry name" value="P-loop_NTPase"/>
</dbReference>